<feature type="domain" description="KY-like immunoglobulin-like" evidence="1">
    <location>
        <begin position="406"/>
        <end position="508"/>
    </location>
</feature>
<name>A0A8B9NU66_APTOW</name>
<dbReference type="GO" id="GO:0007517">
    <property type="term" value="P:muscle organ development"/>
    <property type="evidence" value="ECO:0007669"/>
    <property type="project" value="TreeGrafter"/>
</dbReference>
<dbReference type="PANTHER" id="PTHR46333:SF3">
    <property type="entry name" value="KYPHOSCOLIOSIS PEPTIDASE"/>
    <property type="match status" value="1"/>
</dbReference>
<reference evidence="2" key="2">
    <citation type="submission" date="2025-09" db="UniProtKB">
        <authorList>
            <consortium name="Ensembl"/>
        </authorList>
    </citation>
    <scope>IDENTIFICATION</scope>
</reference>
<evidence type="ECO:0000313" key="3">
    <source>
        <dbReference type="Proteomes" id="UP000694424"/>
    </source>
</evidence>
<organism evidence="2 3">
    <name type="scientific">Apteryx owenii</name>
    <name type="common">Little spotted kiwi</name>
    <dbReference type="NCBI Taxonomy" id="8824"/>
    <lineage>
        <taxon>Eukaryota</taxon>
        <taxon>Metazoa</taxon>
        <taxon>Chordata</taxon>
        <taxon>Craniata</taxon>
        <taxon>Vertebrata</taxon>
        <taxon>Euteleostomi</taxon>
        <taxon>Archelosauria</taxon>
        <taxon>Archosauria</taxon>
        <taxon>Dinosauria</taxon>
        <taxon>Saurischia</taxon>
        <taxon>Theropoda</taxon>
        <taxon>Coelurosauria</taxon>
        <taxon>Aves</taxon>
        <taxon>Palaeognathae</taxon>
        <taxon>Apterygiformes</taxon>
        <taxon>Apterygidae</taxon>
        <taxon>Apteryx</taxon>
    </lineage>
</organism>
<dbReference type="Proteomes" id="UP000694424">
    <property type="component" value="Unplaced"/>
</dbReference>
<protein>
    <submittedName>
        <fullName evidence="2">Kyphoscoliosis peptidase</fullName>
    </submittedName>
</protein>
<dbReference type="Pfam" id="PF23265">
    <property type="entry name" value="Ig-like_KY"/>
    <property type="match status" value="2"/>
</dbReference>
<evidence type="ECO:0000259" key="1">
    <source>
        <dbReference type="Pfam" id="PF23265"/>
    </source>
</evidence>
<dbReference type="GO" id="GO:0007528">
    <property type="term" value="P:neuromuscular junction development"/>
    <property type="evidence" value="ECO:0007669"/>
    <property type="project" value="TreeGrafter"/>
</dbReference>
<dbReference type="InterPro" id="IPR052557">
    <property type="entry name" value="CAP/Cytokinesis_protein"/>
</dbReference>
<proteinExistence type="predicted"/>
<dbReference type="GO" id="GO:0005737">
    <property type="term" value="C:cytoplasm"/>
    <property type="evidence" value="ECO:0007669"/>
    <property type="project" value="TreeGrafter"/>
</dbReference>
<accession>A0A8B9NU66</accession>
<dbReference type="SUPFAM" id="SSF54001">
    <property type="entry name" value="Cysteine proteinases"/>
    <property type="match status" value="1"/>
</dbReference>
<dbReference type="Ensembl" id="ENSAOWT00000000983.1">
    <property type="protein sequence ID" value="ENSAOWP00000000864.1"/>
    <property type="gene ID" value="ENSAOWG00000000652.1"/>
</dbReference>
<evidence type="ECO:0000313" key="2">
    <source>
        <dbReference type="Ensembl" id="ENSAOWP00000000864.1"/>
    </source>
</evidence>
<reference evidence="2" key="1">
    <citation type="submission" date="2025-08" db="UniProtKB">
        <authorList>
            <consortium name="Ensembl"/>
        </authorList>
    </citation>
    <scope>IDENTIFICATION</scope>
</reference>
<keyword evidence="3" id="KW-1185">Reference proteome</keyword>
<sequence>SARLPSRRGTEMFFFIQSGQQVPREPYEQTQAVTSYSNEGTQVTVEIHPRDTTPQLLKKLSFGKGTALLDKNISSFGKSYPWDKSSLKSMPVDLQQFEKLDAYALKVNVKNSVEELVTALLKQARTDLEKVRAIWMWICHHIGRLRPWIDRASNCIKWLKIEVSCYILLFLLSIAGIQCMKLSGYSKGYGYKMGQTFTGDSDHTWNAVYLDGRWHLLDSTWGSGSVDDSFSKFTFRYNEFYFLTHPALFINNHFPDNSNWQLLKPALALKDFENNMLHNSTFYTLGLLAAHPATGVIQTVNGKAAISVDCRSSMLFTFKLKGIQEHGLMTLRKHGMTLEVYPQKTGSHKLQIFAKPSKASEDVYNCVLEYVLECKSVDKSMRFPKDLHQPVGPSWFSERQGFLRPSHPNPIIHTNDGRCSVTFTLGKDISVLASLHSDNSSLTEDMRRRHIMQIHRGNQIELKIHLPHAGNFVLKIYAKKKSDPGNYDYIFNYLISCLNTEVKWPAFPQSYSKWAEDYEILEPLSSLLPANRNVQFKLKLHGIAKVLVQADNTYPLTRSRDGYWQGTCNTSGCTEVFVMVHENANHSFYSHVLKYEVETQ</sequence>
<dbReference type="PANTHER" id="PTHR46333">
    <property type="entry name" value="CYTOKINESIS PROTEIN 3"/>
    <property type="match status" value="1"/>
</dbReference>
<dbReference type="InterPro" id="IPR038765">
    <property type="entry name" value="Papain-like_cys_pep_sf"/>
</dbReference>
<feature type="domain" description="KY-like immunoglobulin-like" evidence="1">
    <location>
        <begin position="269"/>
        <end position="385"/>
    </location>
</feature>
<dbReference type="AlphaFoldDB" id="A0A8B9NU66"/>
<dbReference type="InterPro" id="IPR056564">
    <property type="entry name" value="Ig-like_KY"/>
</dbReference>